<comment type="caution">
    <text evidence="2">The sequence shown here is derived from an EMBL/GenBank/DDBJ whole genome shotgun (WGS) entry which is preliminary data.</text>
</comment>
<evidence type="ECO:0000256" key="1">
    <source>
        <dbReference type="SAM" id="MobiDB-lite"/>
    </source>
</evidence>
<dbReference type="Proteomes" id="UP000193218">
    <property type="component" value="Unassembled WGS sequence"/>
</dbReference>
<accession>A0A1Y1UCE5</accession>
<proteinExistence type="predicted"/>
<keyword evidence="3" id="KW-1185">Reference proteome</keyword>
<sequence length="194" mass="21135">MKTTTSLYSRCPPSDIGSSVRHQACLSMQPRPGRNPAQRQLSYTIEPLLTPPWRGTGQVLMDPPSTSASCVSGPRLIDAQKATELCSRASHDADVNCTSISEASSCECRMLLVKLICPLRWPFASIFLEQHNHKAAHISTHTDPSPGRRYSHADGDNRSLDRVGHTSITEGESGQILEAQALVAQTSSSRQRPS</sequence>
<feature type="compositionally biased region" description="Polar residues" evidence="1">
    <location>
        <begin position="183"/>
        <end position="194"/>
    </location>
</feature>
<feature type="compositionally biased region" description="Basic and acidic residues" evidence="1">
    <location>
        <begin position="151"/>
        <end position="164"/>
    </location>
</feature>
<evidence type="ECO:0000313" key="3">
    <source>
        <dbReference type="Proteomes" id="UP000193218"/>
    </source>
</evidence>
<organism evidence="2 3">
    <name type="scientific">Kockovaella imperatae</name>
    <dbReference type="NCBI Taxonomy" id="4999"/>
    <lineage>
        <taxon>Eukaryota</taxon>
        <taxon>Fungi</taxon>
        <taxon>Dikarya</taxon>
        <taxon>Basidiomycota</taxon>
        <taxon>Agaricomycotina</taxon>
        <taxon>Tremellomycetes</taxon>
        <taxon>Tremellales</taxon>
        <taxon>Cuniculitremaceae</taxon>
        <taxon>Kockovaella</taxon>
    </lineage>
</organism>
<dbReference type="GeneID" id="33561027"/>
<dbReference type="AlphaFoldDB" id="A0A1Y1UCE5"/>
<feature type="region of interest" description="Disordered" evidence="1">
    <location>
        <begin position="137"/>
        <end position="194"/>
    </location>
</feature>
<evidence type="ECO:0000313" key="2">
    <source>
        <dbReference type="EMBL" id="ORX35672.1"/>
    </source>
</evidence>
<dbReference type="InParanoid" id="A0A1Y1UCE5"/>
<protein>
    <submittedName>
        <fullName evidence="2">Uncharacterized protein</fullName>
    </submittedName>
</protein>
<name>A0A1Y1UCE5_9TREE</name>
<reference evidence="2 3" key="1">
    <citation type="submission" date="2017-03" db="EMBL/GenBank/DDBJ databases">
        <title>Widespread Adenine N6-methylation of Active Genes in Fungi.</title>
        <authorList>
            <consortium name="DOE Joint Genome Institute"/>
            <person name="Mondo S.J."/>
            <person name="Dannebaum R.O."/>
            <person name="Kuo R.C."/>
            <person name="Louie K.B."/>
            <person name="Bewick A.J."/>
            <person name="Labutti K."/>
            <person name="Haridas S."/>
            <person name="Kuo A."/>
            <person name="Salamov A."/>
            <person name="Ahrendt S.R."/>
            <person name="Lau R."/>
            <person name="Bowen B.P."/>
            <person name="Lipzen A."/>
            <person name="Sullivan W."/>
            <person name="Andreopoulos W.B."/>
            <person name="Clum A."/>
            <person name="Lindquist E."/>
            <person name="Daum C."/>
            <person name="Northen T.R."/>
            <person name="Ramamoorthy G."/>
            <person name="Schmitz R.J."/>
            <person name="Gryganskyi A."/>
            <person name="Culley D."/>
            <person name="Magnuson J."/>
            <person name="James T.Y."/>
            <person name="O'Malley M.A."/>
            <person name="Stajich J.E."/>
            <person name="Spatafora J.W."/>
            <person name="Visel A."/>
            <person name="Grigoriev I.V."/>
        </authorList>
    </citation>
    <scope>NUCLEOTIDE SEQUENCE [LARGE SCALE GENOMIC DNA]</scope>
    <source>
        <strain evidence="2 3">NRRL Y-17943</strain>
    </source>
</reference>
<gene>
    <name evidence="2" type="ORF">BD324DRAFT_68779</name>
</gene>
<dbReference type="RefSeq" id="XP_021869836.1">
    <property type="nucleotide sequence ID" value="XM_022019218.1"/>
</dbReference>
<dbReference type="EMBL" id="NBSH01000010">
    <property type="protein sequence ID" value="ORX35672.1"/>
    <property type="molecule type" value="Genomic_DNA"/>
</dbReference>